<evidence type="ECO:0000313" key="14">
    <source>
        <dbReference type="Proteomes" id="UP000179242"/>
    </source>
</evidence>
<keyword evidence="8" id="KW-0067">ATP-binding</keyword>
<dbReference type="Proteomes" id="UP000179242">
    <property type="component" value="Unassembled WGS sequence"/>
</dbReference>
<gene>
    <name evidence="13" type="ORF">A2438_02895</name>
</gene>
<evidence type="ECO:0000256" key="9">
    <source>
        <dbReference type="ARBA" id="ARBA00023012"/>
    </source>
</evidence>
<dbReference type="SMART" id="SM00448">
    <property type="entry name" value="REC"/>
    <property type="match status" value="1"/>
</dbReference>
<comment type="caution">
    <text evidence="13">The sequence shown here is derived from an EMBL/GenBank/DDBJ whole genome shotgun (WGS) entry which is preliminary data.</text>
</comment>
<dbReference type="PANTHER" id="PTHR43081">
    <property type="entry name" value="ADENYLATE CYCLASE, TERMINAL-DIFFERENTIATION SPECIFIC-RELATED"/>
    <property type="match status" value="1"/>
</dbReference>
<dbReference type="CDD" id="cd07302">
    <property type="entry name" value="CHD"/>
    <property type="match status" value="1"/>
</dbReference>
<organism evidence="13 14">
    <name type="scientific">candidate division WOR-1 bacterium RIFOXYC2_FULL_46_14</name>
    <dbReference type="NCBI Taxonomy" id="1802587"/>
    <lineage>
        <taxon>Bacteria</taxon>
        <taxon>Bacillati</taxon>
        <taxon>Saganbacteria</taxon>
    </lineage>
</organism>
<dbReference type="Pfam" id="PF00072">
    <property type="entry name" value="Response_reg"/>
    <property type="match status" value="1"/>
</dbReference>
<evidence type="ECO:0000256" key="5">
    <source>
        <dbReference type="ARBA" id="ARBA00022679"/>
    </source>
</evidence>
<evidence type="ECO:0000256" key="8">
    <source>
        <dbReference type="ARBA" id="ARBA00022840"/>
    </source>
</evidence>
<dbReference type="InterPro" id="IPR029787">
    <property type="entry name" value="Nucleotide_cyclase"/>
</dbReference>
<evidence type="ECO:0000256" key="1">
    <source>
        <dbReference type="ARBA" id="ARBA00000085"/>
    </source>
</evidence>
<sequence length="363" mass="40775">MPDQPKILVVDDNPQNVEIMKARLLSQDYKVIEAFNGEEALKKVEEEKPDLILLDVMMPKMDGFQVCEKLKSEEKTKLIPVIIVSARSGSEDILKGLQLGADEYLPKPFEHIELLARVKNLLKLRIAQKELELMNCGLKNKVSEQDKLLDSAKKLERYFSPQVVKMIMEKDPNAKLLNSRKLLTLFVSDIDNFTGISEASEPEDIINLLNEYFSVMTKIAFQHGGTVDKFMGDGMFIFFGDPIPQEDHAERALNMALAMQAEVQNMRKKWKAASHDLQVSMGVTTGYVTVGNIGPEDRTDYTVIGNQVNAAFRLCSDAKPGQILVSQRTESLADAKFNFDKIGEVVIEGMKTPLMVYSLLGKK</sequence>
<dbReference type="InterPro" id="IPR050697">
    <property type="entry name" value="Adenylyl/Guanylyl_Cyclase_3/4"/>
</dbReference>
<dbReference type="PROSITE" id="PS50110">
    <property type="entry name" value="RESPONSE_REGULATORY"/>
    <property type="match status" value="1"/>
</dbReference>
<name>A0A1F4U5K1_UNCSA</name>
<keyword evidence="7" id="KW-0418">Kinase</keyword>
<dbReference type="GO" id="GO:0006171">
    <property type="term" value="P:cAMP biosynthetic process"/>
    <property type="evidence" value="ECO:0007669"/>
    <property type="project" value="TreeGrafter"/>
</dbReference>
<evidence type="ECO:0000256" key="3">
    <source>
        <dbReference type="ARBA" id="ARBA00012438"/>
    </source>
</evidence>
<dbReference type="EC" id="2.7.13.3" evidence="3"/>
<evidence type="ECO:0000256" key="10">
    <source>
        <dbReference type="PROSITE-ProRule" id="PRU00169"/>
    </source>
</evidence>
<dbReference type="AlphaFoldDB" id="A0A1F4U5K1"/>
<dbReference type="InterPro" id="IPR001054">
    <property type="entry name" value="A/G_cyclase"/>
</dbReference>
<comment type="similarity">
    <text evidence="2">Belongs to the adenylyl cyclase class-3 family.</text>
</comment>
<protein>
    <recommendedName>
        <fullName evidence="3">histidine kinase</fullName>
        <ecNumber evidence="3">2.7.13.3</ecNumber>
    </recommendedName>
</protein>
<evidence type="ECO:0000313" key="13">
    <source>
        <dbReference type="EMBL" id="OGC40216.1"/>
    </source>
</evidence>
<evidence type="ECO:0000259" key="12">
    <source>
        <dbReference type="PROSITE" id="PS50125"/>
    </source>
</evidence>
<dbReference type="CDD" id="cd17538">
    <property type="entry name" value="REC_D1_PleD-like"/>
    <property type="match status" value="1"/>
</dbReference>
<comment type="catalytic activity">
    <reaction evidence="1">
        <text>ATP + protein L-histidine = ADP + protein N-phospho-L-histidine.</text>
        <dbReference type="EC" id="2.7.13.3"/>
    </reaction>
</comment>
<proteinExistence type="inferred from homology"/>
<keyword evidence="9" id="KW-0902">Two-component regulatory system</keyword>
<keyword evidence="6" id="KW-0547">Nucleotide-binding</keyword>
<accession>A0A1F4U5K1</accession>
<evidence type="ECO:0000256" key="6">
    <source>
        <dbReference type="ARBA" id="ARBA00022741"/>
    </source>
</evidence>
<dbReference type="Gene3D" id="3.40.50.2300">
    <property type="match status" value="1"/>
</dbReference>
<evidence type="ECO:0000256" key="2">
    <source>
        <dbReference type="ARBA" id="ARBA00005381"/>
    </source>
</evidence>
<dbReference type="GO" id="GO:0005524">
    <property type="term" value="F:ATP binding"/>
    <property type="evidence" value="ECO:0007669"/>
    <property type="project" value="UniProtKB-KW"/>
</dbReference>
<dbReference type="InterPro" id="IPR011006">
    <property type="entry name" value="CheY-like_superfamily"/>
</dbReference>
<dbReference type="Pfam" id="PF00211">
    <property type="entry name" value="Guanylate_cyc"/>
    <property type="match status" value="1"/>
</dbReference>
<feature type="modified residue" description="4-aspartylphosphate" evidence="10">
    <location>
        <position position="55"/>
    </location>
</feature>
<dbReference type="SUPFAM" id="SSF52172">
    <property type="entry name" value="CheY-like"/>
    <property type="match status" value="1"/>
</dbReference>
<evidence type="ECO:0000259" key="11">
    <source>
        <dbReference type="PROSITE" id="PS50110"/>
    </source>
</evidence>
<dbReference type="GO" id="GO:0000160">
    <property type="term" value="P:phosphorelay signal transduction system"/>
    <property type="evidence" value="ECO:0007669"/>
    <property type="project" value="UniProtKB-KW"/>
</dbReference>
<evidence type="ECO:0000256" key="4">
    <source>
        <dbReference type="ARBA" id="ARBA00022553"/>
    </source>
</evidence>
<dbReference type="GO" id="GO:0004673">
    <property type="term" value="F:protein histidine kinase activity"/>
    <property type="evidence" value="ECO:0007669"/>
    <property type="project" value="UniProtKB-EC"/>
</dbReference>
<dbReference type="FunFam" id="3.40.50.2300:FF:000121">
    <property type="entry name" value="Sensor histidine kinase RcsC"/>
    <property type="match status" value="1"/>
</dbReference>
<keyword evidence="5" id="KW-0808">Transferase</keyword>
<dbReference type="EMBL" id="MEUJ01000004">
    <property type="protein sequence ID" value="OGC40216.1"/>
    <property type="molecule type" value="Genomic_DNA"/>
</dbReference>
<dbReference type="SUPFAM" id="SSF55073">
    <property type="entry name" value="Nucleotide cyclase"/>
    <property type="match status" value="1"/>
</dbReference>
<reference evidence="13 14" key="1">
    <citation type="journal article" date="2016" name="Nat. Commun.">
        <title>Thousands of microbial genomes shed light on interconnected biogeochemical processes in an aquifer system.</title>
        <authorList>
            <person name="Anantharaman K."/>
            <person name="Brown C.T."/>
            <person name="Hug L.A."/>
            <person name="Sharon I."/>
            <person name="Castelle C.J."/>
            <person name="Probst A.J."/>
            <person name="Thomas B.C."/>
            <person name="Singh A."/>
            <person name="Wilkins M.J."/>
            <person name="Karaoz U."/>
            <person name="Brodie E.L."/>
            <person name="Williams K.H."/>
            <person name="Hubbard S.S."/>
            <person name="Banfield J.F."/>
        </authorList>
    </citation>
    <scope>NUCLEOTIDE SEQUENCE [LARGE SCALE GENOMIC DNA]</scope>
</reference>
<feature type="domain" description="Response regulatory" evidence="11">
    <location>
        <begin position="6"/>
        <end position="122"/>
    </location>
</feature>
<feature type="domain" description="Guanylate cyclase" evidence="12">
    <location>
        <begin position="184"/>
        <end position="315"/>
    </location>
</feature>
<dbReference type="GO" id="GO:0004016">
    <property type="term" value="F:adenylate cyclase activity"/>
    <property type="evidence" value="ECO:0007669"/>
    <property type="project" value="UniProtKB-ARBA"/>
</dbReference>
<dbReference type="Gene3D" id="3.30.70.1230">
    <property type="entry name" value="Nucleotide cyclase"/>
    <property type="match status" value="1"/>
</dbReference>
<dbReference type="PROSITE" id="PS50125">
    <property type="entry name" value="GUANYLATE_CYCLASE_2"/>
    <property type="match status" value="1"/>
</dbReference>
<dbReference type="SMART" id="SM00044">
    <property type="entry name" value="CYCc"/>
    <property type="match status" value="1"/>
</dbReference>
<dbReference type="PANTHER" id="PTHR43081:SF18">
    <property type="entry name" value="BLL7624 PROTEIN"/>
    <property type="match status" value="1"/>
</dbReference>
<dbReference type="InterPro" id="IPR001789">
    <property type="entry name" value="Sig_transdc_resp-reg_receiver"/>
</dbReference>
<keyword evidence="4 10" id="KW-0597">Phosphoprotein</keyword>
<evidence type="ECO:0000256" key="7">
    <source>
        <dbReference type="ARBA" id="ARBA00022777"/>
    </source>
</evidence>